<evidence type="ECO:0000256" key="1">
    <source>
        <dbReference type="ARBA" id="ARBA00022737"/>
    </source>
</evidence>
<keyword evidence="4" id="KW-1185">Reference proteome</keyword>
<accession>A0ABR3W411</accession>
<dbReference type="PANTHER" id="PTHR10039:SF17">
    <property type="entry name" value="FUNGAL STAND N-TERMINAL GOODBYE DOMAIN-CONTAINING PROTEIN-RELATED"/>
    <property type="match status" value="1"/>
</dbReference>
<gene>
    <name evidence="3" type="ORF">Daus18300_012107</name>
</gene>
<dbReference type="PROSITE" id="PS50837">
    <property type="entry name" value="NACHT"/>
    <property type="match status" value="1"/>
</dbReference>
<comment type="caution">
    <text evidence="3">The sequence shown here is derived from an EMBL/GenBank/DDBJ whole genome shotgun (WGS) entry which is preliminary data.</text>
</comment>
<protein>
    <recommendedName>
        <fullName evidence="2">NACHT domain-containing protein</fullName>
    </recommendedName>
</protein>
<dbReference type="Pfam" id="PF24883">
    <property type="entry name" value="NPHP3_N"/>
    <property type="match status" value="1"/>
</dbReference>
<sequence>MGTHTPHPDVNTSSLWKEAYKNFTESNPKADFAILKRNETPKSLTTYLRRKKEQAARKYQRCGTVFERLDVIAGIGDIAMRTAPESVTLVWSGFRFVFEDTITTARDECQKLRDLDDVDFKEEFRGASKQFRTAIEDLSTSFKSKLDHLAAELTRLREQSDETKIDKEFACNNEWFQRGQIAGRDDPSRHHKENLGHQHEGSCKWIFEKEVTEYQNWIERNAKKVFKTWQGGLASHRLLWLHGDGGVGKSVLVSAIIRELEYKKEHVVCFFCKLGDESSQNGAQIMLHLCAQLFQKGSNVNLDLRRELNGIIDEMREDSPDPSNIPTTTARSLFQELVKALGKDVTIAVDGLDECIDYNKGLLKDLKLLARSNARIRVLVSSRSSPKPPDMPNILIDKSRTESDIRTYVTKHIRVEWAIEEIVKKSEGRFRLVRSLSGRMKDLPNTMNDLYRQKFDLLNEFEKDNLITVFRWLICRGDRIHLQPIADELAQKYSQEATSDNNFYATLQEVGKSLAEIGRDFLKVTGTIVQLDHNSVRDFIHSSSQKSQGAGSTCSKCGKRDPLDILSQAAGKDGKLMMAEYMVQTINSVEFQEKFILFDESESSAKAKGPKSSPKSMTIPWRYEVSLWCKHLRDAEAAWTASERESLPRWKALYDKADRFLSQDSKVYQDWLKRVKSFPSRDGIDDHPLYTASRFGLEGLIKRYLDWGHDVNVKNQHQIMEQIRTLSTIRNDLVYTTLHIITI</sequence>
<dbReference type="Gene3D" id="3.40.50.300">
    <property type="entry name" value="P-loop containing nucleotide triphosphate hydrolases"/>
    <property type="match status" value="1"/>
</dbReference>
<dbReference type="EMBL" id="JAWRVE010000158">
    <property type="protein sequence ID" value="KAL1852509.1"/>
    <property type="molecule type" value="Genomic_DNA"/>
</dbReference>
<dbReference type="SUPFAM" id="SSF52540">
    <property type="entry name" value="P-loop containing nucleoside triphosphate hydrolases"/>
    <property type="match status" value="1"/>
</dbReference>
<proteinExistence type="predicted"/>
<evidence type="ECO:0000259" key="2">
    <source>
        <dbReference type="PROSITE" id="PS50837"/>
    </source>
</evidence>
<dbReference type="InterPro" id="IPR007111">
    <property type="entry name" value="NACHT_NTPase"/>
</dbReference>
<feature type="domain" description="NACHT" evidence="2">
    <location>
        <begin position="237"/>
        <end position="385"/>
    </location>
</feature>
<name>A0ABR3W411_9PEZI</name>
<dbReference type="InterPro" id="IPR027417">
    <property type="entry name" value="P-loop_NTPase"/>
</dbReference>
<dbReference type="Proteomes" id="UP001583177">
    <property type="component" value="Unassembled WGS sequence"/>
</dbReference>
<reference evidence="3 4" key="1">
    <citation type="journal article" date="2024" name="IMA Fungus">
        <title>IMA Genome - F19 : A genome assembly and annotation guide to empower mycologists, including annotated draft genome sequences of Ceratocystis pirilliformis, Diaporthe australafricana, Fusarium ophioides, Paecilomyces lecythidis, and Sporothrix stenoceras.</title>
        <authorList>
            <person name="Aylward J."/>
            <person name="Wilson A.M."/>
            <person name="Visagie C.M."/>
            <person name="Spraker J."/>
            <person name="Barnes I."/>
            <person name="Buitendag C."/>
            <person name="Ceriani C."/>
            <person name="Del Mar Angel L."/>
            <person name="du Plessis D."/>
            <person name="Fuchs T."/>
            <person name="Gasser K."/>
            <person name="Kramer D."/>
            <person name="Li W."/>
            <person name="Munsamy K."/>
            <person name="Piso A."/>
            <person name="Price J.L."/>
            <person name="Sonnekus B."/>
            <person name="Thomas C."/>
            <person name="van der Nest A."/>
            <person name="van Dijk A."/>
            <person name="van Heerden A."/>
            <person name="van Vuuren N."/>
            <person name="Yilmaz N."/>
            <person name="Duong T.A."/>
            <person name="van der Merwe N.A."/>
            <person name="Wingfield M.J."/>
            <person name="Wingfield B.D."/>
        </authorList>
    </citation>
    <scope>NUCLEOTIDE SEQUENCE [LARGE SCALE GENOMIC DNA]</scope>
    <source>
        <strain evidence="3 4">CMW 18300</strain>
    </source>
</reference>
<dbReference type="InterPro" id="IPR056884">
    <property type="entry name" value="NPHP3-like_N"/>
</dbReference>
<evidence type="ECO:0000313" key="3">
    <source>
        <dbReference type="EMBL" id="KAL1852509.1"/>
    </source>
</evidence>
<organism evidence="3 4">
    <name type="scientific">Diaporthe australafricana</name>
    <dbReference type="NCBI Taxonomy" id="127596"/>
    <lineage>
        <taxon>Eukaryota</taxon>
        <taxon>Fungi</taxon>
        <taxon>Dikarya</taxon>
        <taxon>Ascomycota</taxon>
        <taxon>Pezizomycotina</taxon>
        <taxon>Sordariomycetes</taxon>
        <taxon>Sordariomycetidae</taxon>
        <taxon>Diaporthales</taxon>
        <taxon>Diaporthaceae</taxon>
        <taxon>Diaporthe</taxon>
    </lineage>
</organism>
<keyword evidence="1" id="KW-0677">Repeat</keyword>
<dbReference type="PANTHER" id="PTHR10039">
    <property type="entry name" value="AMELOGENIN"/>
    <property type="match status" value="1"/>
</dbReference>
<evidence type="ECO:0000313" key="4">
    <source>
        <dbReference type="Proteomes" id="UP001583177"/>
    </source>
</evidence>